<dbReference type="RefSeq" id="WP_142903222.1">
    <property type="nucleotide sequence ID" value="NZ_ML660089.1"/>
</dbReference>
<feature type="compositionally biased region" description="Low complexity" evidence="1">
    <location>
        <begin position="36"/>
        <end position="45"/>
    </location>
</feature>
<evidence type="ECO:0000256" key="1">
    <source>
        <dbReference type="SAM" id="MobiDB-lite"/>
    </source>
</evidence>
<protein>
    <submittedName>
        <fullName evidence="2">Flagellar protein FlaG</fullName>
    </submittedName>
</protein>
<keyword evidence="2" id="KW-0966">Cell projection</keyword>
<feature type="region of interest" description="Disordered" evidence="1">
    <location>
        <begin position="1"/>
        <end position="48"/>
    </location>
</feature>
<comment type="caution">
    <text evidence="2">The sequence shown here is derived from an EMBL/GenBank/DDBJ whole genome shotgun (WGS) entry which is preliminary data.</text>
</comment>
<dbReference type="SUPFAM" id="SSF160214">
    <property type="entry name" value="FlaG-like"/>
    <property type="match status" value="1"/>
</dbReference>
<sequence length="125" mass="13735">MNEVRPTQLLAQATARPASSKGSIDTGKAQGGKELPVPSQSQPVSRPAEDVKLDLNEAVADINRYVQKVSRDLLFSVDDDSGRTVIRVVDRESGDLIRQIPEDIFLRLARNLKNNEPIHLVNAHG</sequence>
<dbReference type="Gene3D" id="3.30.160.170">
    <property type="entry name" value="FlaG-like"/>
    <property type="match status" value="1"/>
</dbReference>
<dbReference type="Proteomes" id="UP000319732">
    <property type="component" value="Unassembled WGS sequence"/>
</dbReference>
<keyword evidence="2" id="KW-0282">Flagellum</keyword>
<accession>A0A545U406</accession>
<dbReference type="PANTHER" id="PTHR37166">
    <property type="entry name" value="PROTEIN FLAG"/>
    <property type="match status" value="1"/>
</dbReference>
<keyword evidence="2" id="KW-0969">Cilium</keyword>
<dbReference type="Pfam" id="PF03646">
    <property type="entry name" value="FlaG"/>
    <property type="match status" value="1"/>
</dbReference>
<evidence type="ECO:0000313" key="3">
    <source>
        <dbReference type="Proteomes" id="UP000319732"/>
    </source>
</evidence>
<organism evidence="2 3">
    <name type="scientific">Exilibacterium tricleocarpae</name>
    <dbReference type="NCBI Taxonomy" id="2591008"/>
    <lineage>
        <taxon>Bacteria</taxon>
        <taxon>Pseudomonadati</taxon>
        <taxon>Pseudomonadota</taxon>
        <taxon>Gammaproteobacteria</taxon>
        <taxon>Cellvibrionales</taxon>
        <taxon>Cellvibrionaceae</taxon>
        <taxon>Exilibacterium</taxon>
    </lineage>
</organism>
<dbReference type="PANTHER" id="PTHR37166:SF1">
    <property type="entry name" value="PROTEIN FLAG"/>
    <property type="match status" value="1"/>
</dbReference>
<dbReference type="EMBL" id="VHSG01000006">
    <property type="protein sequence ID" value="TQV84143.1"/>
    <property type="molecule type" value="Genomic_DNA"/>
</dbReference>
<name>A0A545U406_9GAMM</name>
<evidence type="ECO:0000313" key="2">
    <source>
        <dbReference type="EMBL" id="TQV84143.1"/>
    </source>
</evidence>
<gene>
    <name evidence="2" type="ORF">FKG94_05630</name>
</gene>
<dbReference type="InterPro" id="IPR035924">
    <property type="entry name" value="FlaG-like_sf"/>
</dbReference>
<keyword evidence="3" id="KW-1185">Reference proteome</keyword>
<dbReference type="AlphaFoldDB" id="A0A545U406"/>
<dbReference type="OrthoDB" id="5741693at2"/>
<reference evidence="2 3" key="1">
    <citation type="submission" date="2019-06" db="EMBL/GenBank/DDBJ databases">
        <title>Whole genome sequence for Cellvibrionaceae sp. R142.</title>
        <authorList>
            <person name="Wang G."/>
        </authorList>
    </citation>
    <scope>NUCLEOTIDE SEQUENCE [LARGE SCALE GENOMIC DNA]</scope>
    <source>
        <strain evidence="2 3">R142</strain>
    </source>
</reference>
<proteinExistence type="predicted"/>
<dbReference type="InterPro" id="IPR005186">
    <property type="entry name" value="FlaG"/>
</dbReference>